<protein>
    <submittedName>
        <fullName evidence="5">GntR family transcriptional regulator</fullName>
    </submittedName>
</protein>
<dbReference type="SUPFAM" id="SSF46785">
    <property type="entry name" value="Winged helix' DNA-binding domain"/>
    <property type="match status" value="1"/>
</dbReference>
<evidence type="ECO:0000256" key="2">
    <source>
        <dbReference type="ARBA" id="ARBA00023125"/>
    </source>
</evidence>
<keyword evidence="3" id="KW-0804">Transcription</keyword>
<sequence>MKQDLLKDVIYRRIREMIIVGTLPMGMKISETVLANKLNATKSPIRDALKKLQSEGLVQIRPKSGTFVFSVSASDFNELLEFRYFIESEGLKLAWEKNPKQLIQELCFILDKMEVCLHNSSTLEYLNLDNQFHQTMISLCGNRYFQESYSLISARMATARNHLGGNDEHLQRSYEQHVSIVRSLQDAKISDARYQLTCHILPEHGAYWSSTNLS</sequence>
<evidence type="ECO:0000259" key="4">
    <source>
        <dbReference type="PROSITE" id="PS50949"/>
    </source>
</evidence>
<comment type="caution">
    <text evidence="5">The sequence shown here is derived from an EMBL/GenBank/DDBJ whole genome shotgun (WGS) entry which is preliminary data.</text>
</comment>
<feature type="domain" description="HTH gntR-type" evidence="4">
    <location>
        <begin position="4"/>
        <end position="71"/>
    </location>
</feature>
<accession>A0ABT4YUT4</accession>
<dbReference type="Gene3D" id="1.20.120.530">
    <property type="entry name" value="GntR ligand-binding domain-like"/>
    <property type="match status" value="1"/>
</dbReference>
<dbReference type="InterPro" id="IPR000524">
    <property type="entry name" value="Tscrpt_reg_HTH_GntR"/>
</dbReference>
<dbReference type="Pfam" id="PF07729">
    <property type="entry name" value="FCD"/>
    <property type="match status" value="1"/>
</dbReference>
<organism evidence="5 6">
    <name type="scientific">Vibrio algarum</name>
    <dbReference type="NCBI Taxonomy" id="3020714"/>
    <lineage>
        <taxon>Bacteria</taxon>
        <taxon>Pseudomonadati</taxon>
        <taxon>Pseudomonadota</taxon>
        <taxon>Gammaproteobacteria</taxon>
        <taxon>Vibrionales</taxon>
        <taxon>Vibrionaceae</taxon>
        <taxon>Vibrio</taxon>
    </lineage>
</organism>
<name>A0ABT4YUT4_9VIBR</name>
<evidence type="ECO:0000313" key="5">
    <source>
        <dbReference type="EMBL" id="MDB1125345.1"/>
    </source>
</evidence>
<dbReference type="Gene3D" id="1.10.10.10">
    <property type="entry name" value="Winged helix-like DNA-binding domain superfamily/Winged helix DNA-binding domain"/>
    <property type="match status" value="1"/>
</dbReference>
<gene>
    <name evidence="5" type="ORF">PGX00_17495</name>
</gene>
<dbReference type="InterPro" id="IPR011711">
    <property type="entry name" value="GntR_C"/>
</dbReference>
<dbReference type="RefSeq" id="WP_272138966.1">
    <property type="nucleotide sequence ID" value="NZ_JAQLOI010000003.1"/>
</dbReference>
<evidence type="ECO:0000256" key="1">
    <source>
        <dbReference type="ARBA" id="ARBA00023015"/>
    </source>
</evidence>
<keyword evidence="6" id="KW-1185">Reference proteome</keyword>
<dbReference type="SMART" id="SM00895">
    <property type="entry name" value="FCD"/>
    <property type="match status" value="1"/>
</dbReference>
<dbReference type="Pfam" id="PF00392">
    <property type="entry name" value="GntR"/>
    <property type="match status" value="1"/>
</dbReference>
<dbReference type="PROSITE" id="PS50949">
    <property type="entry name" value="HTH_GNTR"/>
    <property type="match status" value="1"/>
</dbReference>
<dbReference type="EMBL" id="JAQLOI010000003">
    <property type="protein sequence ID" value="MDB1125345.1"/>
    <property type="molecule type" value="Genomic_DNA"/>
</dbReference>
<keyword evidence="1" id="KW-0805">Transcription regulation</keyword>
<dbReference type="Proteomes" id="UP001210678">
    <property type="component" value="Unassembled WGS sequence"/>
</dbReference>
<evidence type="ECO:0000256" key="3">
    <source>
        <dbReference type="ARBA" id="ARBA00023163"/>
    </source>
</evidence>
<dbReference type="CDD" id="cd07377">
    <property type="entry name" value="WHTH_GntR"/>
    <property type="match status" value="1"/>
</dbReference>
<reference evidence="5 6" key="1">
    <citation type="submission" date="2023-01" db="EMBL/GenBank/DDBJ databases">
        <title>Vibrio sp. KJ40-1 sp.nov, isolated from marine algae.</title>
        <authorList>
            <person name="Butt M."/>
            <person name="Kim J.M.J."/>
            <person name="Jeon C.O.C."/>
        </authorList>
    </citation>
    <scope>NUCLEOTIDE SEQUENCE [LARGE SCALE GENOMIC DNA]</scope>
    <source>
        <strain evidence="5 6">KJ40-1</strain>
    </source>
</reference>
<evidence type="ECO:0000313" key="6">
    <source>
        <dbReference type="Proteomes" id="UP001210678"/>
    </source>
</evidence>
<dbReference type="PANTHER" id="PTHR43537">
    <property type="entry name" value="TRANSCRIPTIONAL REGULATOR, GNTR FAMILY"/>
    <property type="match status" value="1"/>
</dbReference>
<keyword evidence="2" id="KW-0238">DNA-binding</keyword>
<dbReference type="InterPro" id="IPR036390">
    <property type="entry name" value="WH_DNA-bd_sf"/>
</dbReference>
<proteinExistence type="predicted"/>
<dbReference type="SUPFAM" id="SSF48008">
    <property type="entry name" value="GntR ligand-binding domain-like"/>
    <property type="match status" value="1"/>
</dbReference>
<dbReference type="SMART" id="SM00345">
    <property type="entry name" value="HTH_GNTR"/>
    <property type="match status" value="1"/>
</dbReference>
<dbReference type="InterPro" id="IPR008920">
    <property type="entry name" value="TF_FadR/GntR_C"/>
</dbReference>
<dbReference type="InterPro" id="IPR036388">
    <property type="entry name" value="WH-like_DNA-bd_sf"/>
</dbReference>
<dbReference type="PANTHER" id="PTHR43537:SF51">
    <property type="entry name" value="HTH-TYPE TRANSCRIPTIONAL REGULATOR LGOR-RELATED"/>
    <property type="match status" value="1"/>
</dbReference>